<keyword evidence="2" id="KW-1185">Reference proteome</keyword>
<evidence type="ECO:0000313" key="2">
    <source>
        <dbReference type="Proteomes" id="UP001220395"/>
    </source>
</evidence>
<protein>
    <submittedName>
        <fullName evidence="1">Uncharacterized protein</fullName>
    </submittedName>
</protein>
<accession>A0ABY7TP48</accession>
<proteinExistence type="predicted"/>
<reference evidence="1 2" key="1">
    <citation type="submission" date="2023-02" db="EMBL/GenBank/DDBJ databases">
        <title>Genome sequence of Sphingomonas naphthae.</title>
        <authorList>
            <person name="Kim S."/>
            <person name="Heo J."/>
            <person name="Kwon S.-W."/>
        </authorList>
    </citation>
    <scope>NUCLEOTIDE SEQUENCE [LARGE SCALE GENOMIC DNA]</scope>
    <source>
        <strain evidence="1 2">KACC 18716</strain>
    </source>
</reference>
<gene>
    <name evidence="1" type="ORF">PQ455_02750</name>
</gene>
<sequence length="791" mass="81659">MATNKHIGGEKLDLEALDQVVGGAGPGTSTQEDEQKKKMLVAAEMREEVPVFSAPGGQVVIPPPTIVVVPEAVLHDVQNTITTALFSLPTSSPTDAAKSMQTLVDNAAGKLRAAFPTLDAESATGMAWATAYKAVFEDHSAAGKPAAIVDAIKGSITSHAADISRGFAAEVGYTGNLKASLSSAADALAHSLKGASTAAAEEIKDKASLAFEKGLEAAKSTGIGKSVMAAFDDPKNIALWQQAYANAGYAIVSPSWATPVKFLANLMTEQSTAKAIGLGDFPSEVKQTARAMVNVFDNVEKAFVDIYASGFLIPLTFGFDVKGIINMGENAADLGKAIWAGDTKGMADAAQSLVTDMAIDLKDGMVKYYYELPTKAFNWTKDATIQLMDDLGATPYINQAAAATKDAFVDFGNAAKNGSINALNTLEDFAKNDIPGALNQIESLAKSGLNVAVSALEDVARAGVKGAVTALTEVLKVGTNPGAAIDALGRLIKDNAPGALAEVAKLGATVEGATWAIRKAAEQGSAAALDAVTNLAKTAAGNFQRIAVDAVKEAVINGVPGAIDKMANLVENDVKWVRDSVQDLIGKGGAQAQQVLDKVEQLYGKAAGATAIVEWAAKYAANEVGRSAISELESIAKKGGAYANQAIDSLAAAMRVGGKHADRAWDAVAGVAESGVAHAGKAVATMESFAKSGANYASQSFDSLKRIANSGGTYVNQAIDGLASVAKSGTNLANSAVDELKKLGKTSETALKALEGAANTVGGYATTAYNEAKKAAESIIDKLHPRNWWPF</sequence>
<name>A0ABY7TP48_9SPHN</name>
<dbReference type="Proteomes" id="UP001220395">
    <property type="component" value="Chromosome"/>
</dbReference>
<dbReference type="EMBL" id="CP117411">
    <property type="protein sequence ID" value="WCT74170.1"/>
    <property type="molecule type" value="Genomic_DNA"/>
</dbReference>
<dbReference type="RefSeq" id="WP_273688996.1">
    <property type="nucleotide sequence ID" value="NZ_CP117411.1"/>
</dbReference>
<organism evidence="1 2">
    <name type="scientific">Sphingomonas naphthae</name>
    <dbReference type="NCBI Taxonomy" id="1813468"/>
    <lineage>
        <taxon>Bacteria</taxon>
        <taxon>Pseudomonadati</taxon>
        <taxon>Pseudomonadota</taxon>
        <taxon>Alphaproteobacteria</taxon>
        <taxon>Sphingomonadales</taxon>
        <taxon>Sphingomonadaceae</taxon>
        <taxon>Sphingomonas</taxon>
    </lineage>
</organism>
<evidence type="ECO:0000313" key="1">
    <source>
        <dbReference type="EMBL" id="WCT74170.1"/>
    </source>
</evidence>